<dbReference type="PANTHER" id="PTHR33026">
    <property type="entry name" value="OS06G0360600 PROTEIN"/>
    <property type="match status" value="1"/>
</dbReference>
<keyword evidence="4" id="KW-1185">Reference proteome</keyword>
<protein>
    <recommendedName>
        <fullName evidence="2">Transposase (putative) gypsy type domain-containing protein</fullName>
    </recommendedName>
</protein>
<feature type="region of interest" description="Disordered" evidence="1">
    <location>
        <begin position="420"/>
        <end position="444"/>
    </location>
</feature>
<evidence type="ECO:0000313" key="4">
    <source>
        <dbReference type="Proteomes" id="UP001231189"/>
    </source>
</evidence>
<reference evidence="3" key="1">
    <citation type="submission" date="2023-07" db="EMBL/GenBank/DDBJ databases">
        <title>A chromosome-level genome assembly of Lolium multiflorum.</title>
        <authorList>
            <person name="Chen Y."/>
            <person name="Copetti D."/>
            <person name="Kolliker R."/>
            <person name="Studer B."/>
        </authorList>
    </citation>
    <scope>NUCLEOTIDE SEQUENCE</scope>
    <source>
        <strain evidence="3">02402/16</strain>
        <tissue evidence="3">Leaf</tissue>
    </source>
</reference>
<sequence length="589" mass="65534">MAAEDLEWERSKISNQDANMLMRLGLMEKEGAIRFPSEESYPTPPIEYRVSFVDHLIRGLSTPIHDFLHGLLFVYGVQLHQLTPNSILHVAIFITLCECFLGIPPNWALWKRIFCLRRNGSHNATYNIGGVVICVRSDVEYFDIKFPDSVQGWRKRWLYIHKESANSVEHNITPFDGSAKILRRRSWDVEATEEEKTATEALMSRIHELQNTRGKELSGIQITAYFLRIRVQPLQARKNPLWTYAGANDANRLSKDLSVKDLEKLIRRISSLSKKDPIPSSCRVEPYSATNPLLQNHPILASLPPLPEDGEVEEQAVVTEDNQGTSLPESEAAGSRKSIVSSEKVESEASESIQSLPPAVSPRNKRKRLEVVDTGTSKAAEEVAPTEGGTTLNPYEAALISSDEEGDNPAIDVTARTSTSRTLVVSEAQPDGDETSTPQQGRTRQPYELELPENDPLLDALSLLEIHGDEARQGMEDADSGLAKLFPYFFPKKEEPKTFSNLAKCFNGEEDLGHNLRQEGLKVGVEGTIALVASSQQNVDWAKVGDVPKMETKTWVSLIKDAKPNSKKILAFLGFKPTPAPSSSKPEVK</sequence>
<gene>
    <name evidence="3" type="ORF">QYE76_024357</name>
</gene>
<dbReference type="Proteomes" id="UP001231189">
    <property type="component" value="Unassembled WGS sequence"/>
</dbReference>
<evidence type="ECO:0000256" key="1">
    <source>
        <dbReference type="SAM" id="MobiDB-lite"/>
    </source>
</evidence>
<dbReference type="EMBL" id="JAUUTY010000006">
    <property type="protein sequence ID" value="KAK1618840.1"/>
    <property type="molecule type" value="Genomic_DNA"/>
</dbReference>
<dbReference type="Pfam" id="PF04195">
    <property type="entry name" value="Transposase_28"/>
    <property type="match status" value="1"/>
</dbReference>
<proteinExistence type="predicted"/>
<feature type="domain" description="Transposase (putative) gypsy type" evidence="2">
    <location>
        <begin position="51"/>
        <end position="117"/>
    </location>
</feature>
<dbReference type="InterPro" id="IPR007321">
    <property type="entry name" value="Transposase_28"/>
</dbReference>
<dbReference type="PANTHER" id="PTHR33026:SF7">
    <property type="entry name" value="OS03G0100275 PROTEIN"/>
    <property type="match status" value="1"/>
</dbReference>
<comment type="caution">
    <text evidence="3">The sequence shown here is derived from an EMBL/GenBank/DDBJ whole genome shotgun (WGS) entry which is preliminary data.</text>
</comment>
<organism evidence="3 4">
    <name type="scientific">Lolium multiflorum</name>
    <name type="common">Italian ryegrass</name>
    <name type="synonym">Lolium perenne subsp. multiflorum</name>
    <dbReference type="NCBI Taxonomy" id="4521"/>
    <lineage>
        <taxon>Eukaryota</taxon>
        <taxon>Viridiplantae</taxon>
        <taxon>Streptophyta</taxon>
        <taxon>Embryophyta</taxon>
        <taxon>Tracheophyta</taxon>
        <taxon>Spermatophyta</taxon>
        <taxon>Magnoliopsida</taxon>
        <taxon>Liliopsida</taxon>
        <taxon>Poales</taxon>
        <taxon>Poaceae</taxon>
        <taxon>BOP clade</taxon>
        <taxon>Pooideae</taxon>
        <taxon>Poodae</taxon>
        <taxon>Poeae</taxon>
        <taxon>Poeae Chloroplast Group 2 (Poeae type)</taxon>
        <taxon>Loliodinae</taxon>
        <taxon>Loliinae</taxon>
        <taxon>Lolium</taxon>
    </lineage>
</organism>
<feature type="region of interest" description="Disordered" evidence="1">
    <location>
        <begin position="315"/>
        <end position="392"/>
    </location>
</feature>
<dbReference type="AlphaFoldDB" id="A0AAD8RC93"/>
<accession>A0AAD8RC93</accession>
<evidence type="ECO:0000313" key="3">
    <source>
        <dbReference type="EMBL" id="KAK1618840.1"/>
    </source>
</evidence>
<evidence type="ECO:0000259" key="2">
    <source>
        <dbReference type="Pfam" id="PF04195"/>
    </source>
</evidence>
<name>A0AAD8RC93_LOLMU</name>